<dbReference type="KEGG" id="ypy:YPK_4077"/>
<evidence type="ECO:0000313" key="1">
    <source>
        <dbReference type="EMBL" id="ACA70336.1"/>
    </source>
</evidence>
<organism evidence="1">
    <name type="scientific">Yersinia pseudotuberculosis serotype O:3 (strain YPIII)</name>
    <dbReference type="NCBI Taxonomy" id="502800"/>
    <lineage>
        <taxon>Bacteria</taxon>
        <taxon>Pseudomonadati</taxon>
        <taxon>Pseudomonadota</taxon>
        <taxon>Gammaproteobacteria</taxon>
        <taxon>Enterobacterales</taxon>
        <taxon>Yersiniaceae</taxon>
        <taxon>Yersinia</taxon>
    </lineage>
</organism>
<reference evidence="1" key="1">
    <citation type="submission" date="2008-02" db="EMBL/GenBank/DDBJ databases">
        <title>Complete sequence of Yersinia pseudotuberculosis YPIII.</title>
        <authorList>
            <consortium name="US DOE Joint Genome Institute"/>
            <person name="Challacombe J.F."/>
            <person name="Bruce D."/>
            <person name="Detter J.C."/>
            <person name="Green L."/>
            <person name="Land M."/>
            <person name="Munk C."/>
            <person name="Lindler L.E."/>
            <person name="Nikolich M.P."/>
            <person name="Brettin T."/>
        </authorList>
    </citation>
    <scope>NUCLEOTIDE SEQUENCE</scope>
    <source>
        <strain evidence="1">YPIII</strain>
    </source>
</reference>
<name>A0A0H3B8C7_YERPY</name>
<gene>
    <name evidence="1" type="ordered locus">YPK_4077</name>
</gene>
<proteinExistence type="predicted"/>
<protein>
    <submittedName>
        <fullName evidence="1">Uncharacterized protein</fullName>
    </submittedName>
</protein>
<dbReference type="EMBL" id="CP000950">
    <property type="protein sequence ID" value="ACA70336.1"/>
    <property type="molecule type" value="Genomic_DNA"/>
</dbReference>
<sequence length="31" mass="3765">MCVVKSQFGIEKIRLYNGCYRKVWYIADYMS</sequence>
<accession>A0A0H3B8C7</accession>
<dbReference type="AlphaFoldDB" id="A0A0H3B8C7"/>